<gene>
    <name evidence="2" type="ORF">I8608_003874</name>
    <name evidence="3" type="ORF">UA45_16730</name>
</gene>
<proteinExistence type="predicted"/>
<evidence type="ECO:0000313" key="2">
    <source>
        <dbReference type="EMBL" id="HAT3810960.1"/>
    </source>
</evidence>
<dbReference type="CDD" id="cd00093">
    <property type="entry name" value="HTH_XRE"/>
    <property type="match status" value="1"/>
</dbReference>
<reference evidence="3 4" key="1">
    <citation type="submission" date="2015-02" db="EMBL/GenBank/DDBJ databases">
        <title>Whole genome shotgun sequencing of cultured foodborne pathogen.</title>
        <authorList>
            <person name="Timme R."/>
            <person name="Allard M.W."/>
            <person name="Strain E."/>
            <person name="Evans P.S."/>
            <person name="Brown E."/>
        </authorList>
    </citation>
    <scope>NUCLEOTIDE SEQUENCE [LARGE SCALE GENOMIC DNA]</scope>
    <source>
        <strain evidence="3 4">GCSL-TSO-24</strain>
    </source>
</reference>
<name>A0A0D8L4R4_MORMO</name>
<sequence length="105" mass="11911">MSRNDDYDLVPFEELKNTLLKDPEVIDALDEIQARKVLLDTLKAARKARKITQAEVAEKMATQKQNISRLEKGDYDPQLGTLIRYADAIGGRLYFDFLPVVSEPA</sequence>
<dbReference type="GO" id="GO:0003677">
    <property type="term" value="F:DNA binding"/>
    <property type="evidence" value="ECO:0007669"/>
    <property type="project" value="UniProtKB-KW"/>
</dbReference>
<accession>A0A0D8L4R4</accession>
<dbReference type="InterPro" id="IPR001387">
    <property type="entry name" value="Cro/C1-type_HTH"/>
</dbReference>
<reference evidence="2" key="2">
    <citation type="journal article" date="2018" name="Genome Biol.">
        <title>SKESA: strategic k-mer extension for scrupulous assemblies.</title>
        <authorList>
            <person name="Souvorov A."/>
            <person name="Agarwala R."/>
            <person name="Lipman D.J."/>
        </authorList>
    </citation>
    <scope>NUCLEOTIDE SEQUENCE</scope>
    <source>
        <strain evidence="2">Morganella morganii ARLG-3209</strain>
    </source>
</reference>
<dbReference type="PATRIC" id="fig|582.24.peg.5361"/>
<dbReference type="InterPro" id="IPR010982">
    <property type="entry name" value="Lambda_DNA-bd_dom_sf"/>
</dbReference>
<dbReference type="EMBL" id="JZSH01000252">
    <property type="protein sequence ID" value="KJF76782.1"/>
    <property type="molecule type" value="Genomic_DNA"/>
</dbReference>
<dbReference type="PROSITE" id="PS50943">
    <property type="entry name" value="HTH_CROC1"/>
    <property type="match status" value="1"/>
</dbReference>
<keyword evidence="3" id="KW-0238">DNA-binding</keyword>
<dbReference type="EMBL" id="DACSWI010000018">
    <property type="protein sequence ID" value="HAT3810960.1"/>
    <property type="molecule type" value="Genomic_DNA"/>
</dbReference>
<protein>
    <submittedName>
        <fullName evidence="3">DNA-binding protein</fullName>
    </submittedName>
    <submittedName>
        <fullName evidence="2">Helix-turn-helix transcriptional regulator</fullName>
    </submittedName>
</protein>
<dbReference type="Gene3D" id="1.10.260.40">
    <property type="entry name" value="lambda repressor-like DNA-binding domains"/>
    <property type="match status" value="1"/>
</dbReference>
<evidence type="ECO:0000259" key="1">
    <source>
        <dbReference type="PROSITE" id="PS50943"/>
    </source>
</evidence>
<reference evidence="2" key="3">
    <citation type="submission" date="2020-10" db="EMBL/GenBank/DDBJ databases">
        <authorList>
            <consortium name="NCBI Pathogen Detection Project"/>
        </authorList>
    </citation>
    <scope>NUCLEOTIDE SEQUENCE</scope>
    <source>
        <strain evidence="2">Morganella morganii ARLG-3209</strain>
    </source>
</reference>
<feature type="domain" description="HTH cro/C1-type" evidence="1">
    <location>
        <begin position="42"/>
        <end position="97"/>
    </location>
</feature>
<dbReference type="AlphaFoldDB" id="A0A0D8L4R4"/>
<evidence type="ECO:0000313" key="3">
    <source>
        <dbReference type="EMBL" id="KJF76782.1"/>
    </source>
</evidence>
<evidence type="ECO:0000313" key="4">
    <source>
        <dbReference type="Proteomes" id="UP000032582"/>
    </source>
</evidence>
<comment type="caution">
    <text evidence="3">The sequence shown here is derived from an EMBL/GenBank/DDBJ whole genome shotgun (WGS) entry which is preliminary data.</text>
</comment>
<dbReference type="RefSeq" id="WP_045138855.1">
    <property type="nucleotide sequence ID" value="NZ_JAQMZN010000019.1"/>
</dbReference>
<dbReference type="Proteomes" id="UP000032582">
    <property type="component" value="Unassembled WGS sequence"/>
</dbReference>
<dbReference type="SUPFAM" id="SSF47413">
    <property type="entry name" value="lambda repressor-like DNA-binding domains"/>
    <property type="match status" value="1"/>
</dbReference>
<dbReference type="Pfam" id="PF01381">
    <property type="entry name" value="HTH_3"/>
    <property type="match status" value="1"/>
</dbReference>
<dbReference type="SMART" id="SM00530">
    <property type="entry name" value="HTH_XRE"/>
    <property type="match status" value="1"/>
</dbReference>
<organism evidence="3 4">
    <name type="scientific">Morganella morganii</name>
    <name type="common">Proteus morganii</name>
    <dbReference type="NCBI Taxonomy" id="582"/>
    <lineage>
        <taxon>Bacteria</taxon>
        <taxon>Pseudomonadati</taxon>
        <taxon>Pseudomonadota</taxon>
        <taxon>Gammaproteobacteria</taxon>
        <taxon>Enterobacterales</taxon>
        <taxon>Morganellaceae</taxon>
        <taxon>Morganella</taxon>
    </lineage>
</organism>
<dbReference type="Proteomes" id="UP000865968">
    <property type="component" value="Unassembled WGS sequence"/>
</dbReference>